<protein>
    <submittedName>
        <fullName evidence="2">Uncharacterized protein</fullName>
    </submittedName>
</protein>
<dbReference type="Proteomes" id="UP001156389">
    <property type="component" value="Unassembled WGS sequence"/>
</dbReference>
<accession>A0ABT2K1S3</accession>
<evidence type="ECO:0000313" key="3">
    <source>
        <dbReference type="Proteomes" id="UP001156389"/>
    </source>
</evidence>
<keyword evidence="3" id="KW-1185">Reference proteome</keyword>
<dbReference type="RefSeq" id="WP_260221243.1">
    <property type="nucleotide sequence ID" value="NZ_JAJAGO010000017.1"/>
</dbReference>
<feature type="compositionally biased region" description="Basic and acidic residues" evidence="1">
    <location>
        <begin position="169"/>
        <end position="186"/>
    </location>
</feature>
<sequence>MNNIDGAVEFFKSYLEIEHAGNMATYSESDETVEELRAESMQFWHALPGIALSPSFGRPMGMQPERLSQLAQKANLERRALFLVAEYRDPAWGTLYAGFVGGDRASTAGSYGGLLYAAEIEGGLKVVASYREDFDKAAPPVQWRHSQGAEPDLPGAPVAVRALQGPTGRAEHREDWEILRGSAPDR</sequence>
<feature type="region of interest" description="Disordered" evidence="1">
    <location>
        <begin position="164"/>
        <end position="186"/>
    </location>
</feature>
<organism evidence="2 3">
    <name type="scientific">Streptomyces gossypii</name>
    <dbReference type="NCBI Taxonomy" id="2883101"/>
    <lineage>
        <taxon>Bacteria</taxon>
        <taxon>Bacillati</taxon>
        <taxon>Actinomycetota</taxon>
        <taxon>Actinomycetes</taxon>
        <taxon>Kitasatosporales</taxon>
        <taxon>Streptomycetaceae</taxon>
        <taxon>Streptomyces</taxon>
    </lineage>
</organism>
<evidence type="ECO:0000256" key="1">
    <source>
        <dbReference type="SAM" id="MobiDB-lite"/>
    </source>
</evidence>
<proteinExistence type="predicted"/>
<gene>
    <name evidence="2" type="ORF">LHJ74_29195</name>
</gene>
<evidence type="ECO:0000313" key="2">
    <source>
        <dbReference type="EMBL" id="MCT2593936.1"/>
    </source>
</evidence>
<reference evidence="2 3" key="1">
    <citation type="submission" date="2021-10" db="EMBL/GenBank/DDBJ databases">
        <title>Streptomyces gossypii sp. nov., isolated from soil collected from cotton field.</title>
        <authorList>
            <person name="Ge X."/>
            <person name="Chen X."/>
            <person name="Liu W."/>
        </authorList>
    </citation>
    <scope>NUCLEOTIDE SEQUENCE [LARGE SCALE GENOMIC DNA]</scope>
    <source>
        <strain evidence="2 3">N2-109</strain>
    </source>
</reference>
<name>A0ABT2K1S3_9ACTN</name>
<comment type="caution">
    <text evidence="2">The sequence shown here is derived from an EMBL/GenBank/DDBJ whole genome shotgun (WGS) entry which is preliminary data.</text>
</comment>
<dbReference type="EMBL" id="JAJAGO010000017">
    <property type="protein sequence ID" value="MCT2593936.1"/>
    <property type="molecule type" value="Genomic_DNA"/>
</dbReference>